<reference evidence="2 3" key="1">
    <citation type="submission" date="2020-07" db="EMBL/GenBank/DDBJ databases">
        <title>Genomic Encyclopedia of Type Strains, Phase IV (KMG-IV): sequencing the most valuable type-strain genomes for metagenomic binning, comparative biology and taxonomic classification.</title>
        <authorList>
            <person name="Goeker M."/>
        </authorList>
    </citation>
    <scope>NUCLEOTIDE SEQUENCE [LARGE SCALE GENOMIC DNA]</scope>
    <source>
        <strain evidence="2 3">DSM 15730</strain>
    </source>
</reference>
<feature type="transmembrane region" description="Helical" evidence="1">
    <location>
        <begin position="48"/>
        <end position="66"/>
    </location>
</feature>
<feature type="transmembrane region" description="Helical" evidence="1">
    <location>
        <begin position="78"/>
        <end position="111"/>
    </location>
</feature>
<name>A0A7W0BXS2_9BACL</name>
<evidence type="ECO:0000313" key="3">
    <source>
        <dbReference type="Proteomes" id="UP000523087"/>
    </source>
</evidence>
<gene>
    <name evidence="2" type="ORF">HNR31_001068</name>
</gene>
<sequence>MFKIKLDVLKIDSGIMTDVIQISVGIAIISIIYRFVKEPEEFIFDETILNAFKFVFYGFLATYIYLVLKNNNFPKVDVITFLTFLLACFEATHNFIISIGKWIAVFLKLLFRGEL</sequence>
<dbReference type="RefSeq" id="WP_181555212.1">
    <property type="nucleotide sequence ID" value="NZ_JACDUT010000002.1"/>
</dbReference>
<evidence type="ECO:0000313" key="2">
    <source>
        <dbReference type="EMBL" id="MBA2874298.1"/>
    </source>
</evidence>
<dbReference type="EMBL" id="JACDUT010000002">
    <property type="protein sequence ID" value="MBA2874298.1"/>
    <property type="molecule type" value="Genomic_DNA"/>
</dbReference>
<dbReference type="AlphaFoldDB" id="A0A7W0BXS2"/>
<proteinExistence type="predicted"/>
<protein>
    <submittedName>
        <fullName evidence="2">Uncharacterized protein</fullName>
    </submittedName>
</protein>
<dbReference type="Proteomes" id="UP000523087">
    <property type="component" value="Unassembled WGS sequence"/>
</dbReference>
<accession>A0A7W0BXS2</accession>
<feature type="transmembrane region" description="Helical" evidence="1">
    <location>
        <begin position="15"/>
        <end position="36"/>
    </location>
</feature>
<comment type="caution">
    <text evidence="2">The sequence shown here is derived from an EMBL/GenBank/DDBJ whole genome shotgun (WGS) entry which is preliminary data.</text>
</comment>
<keyword evidence="1" id="KW-0812">Transmembrane</keyword>
<keyword evidence="3" id="KW-1185">Reference proteome</keyword>
<evidence type="ECO:0000256" key="1">
    <source>
        <dbReference type="SAM" id="Phobius"/>
    </source>
</evidence>
<keyword evidence="1" id="KW-0472">Membrane</keyword>
<keyword evidence="1" id="KW-1133">Transmembrane helix</keyword>
<organism evidence="2 3">
    <name type="scientific">Thermaerobacillus caldiproteolyticus</name>
    <dbReference type="NCBI Taxonomy" id="247480"/>
    <lineage>
        <taxon>Bacteria</taxon>
        <taxon>Bacillati</taxon>
        <taxon>Bacillota</taxon>
        <taxon>Bacilli</taxon>
        <taxon>Bacillales</taxon>
        <taxon>Anoxybacillaceae</taxon>
        <taxon>Thermaerobacillus</taxon>
    </lineage>
</organism>